<dbReference type="NCBIfam" id="NF038126">
    <property type="entry name" value="PEP_CTERM_FxDxF"/>
    <property type="match status" value="1"/>
</dbReference>
<keyword evidence="1" id="KW-0732">Signal</keyword>
<reference evidence="3 4" key="1">
    <citation type="submission" date="2014-10" db="EMBL/GenBank/DDBJ databases">
        <authorList>
            <person name="Seo M.-J."/>
            <person name="Seok Y.J."/>
            <person name="Cha I.-T."/>
        </authorList>
    </citation>
    <scope>NUCLEOTIDE SEQUENCE [LARGE SCALE GENOMIC DNA]</scope>
    <source>
        <strain evidence="3 4">NEU</strain>
    </source>
</reference>
<dbReference type="InterPro" id="IPR013424">
    <property type="entry name" value="Ice-binding_C"/>
</dbReference>
<dbReference type="Gene3D" id="2.60.120.260">
    <property type="entry name" value="Galactose-binding domain-like"/>
    <property type="match status" value="1"/>
</dbReference>
<evidence type="ECO:0000259" key="2">
    <source>
        <dbReference type="Pfam" id="PF07589"/>
    </source>
</evidence>
<evidence type="ECO:0000313" key="3">
    <source>
        <dbReference type="EMBL" id="OIJ44134.1"/>
    </source>
</evidence>
<dbReference type="Pfam" id="PF07589">
    <property type="entry name" value="PEP-CTERM"/>
    <property type="match status" value="1"/>
</dbReference>
<proteinExistence type="predicted"/>
<dbReference type="AlphaFoldDB" id="A0A1S2NHD9"/>
<dbReference type="EMBL" id="JRYB01000001">
    <property type="protein sequence ID" value="OIJ44134.1"/>
    <property type="molecule type" value="Genomic_DNA"/>
</dbReference>
<dbReference type="NCBIfam" id="TIGR02595">
    <property type="entry name" value="PEP_CTERM"/>
    <property type="match status" value="1"/>
</dbReference>
<accession>A0A1S2NHD9</accession>
<protein>
    <submittedName>
        <fullName evidence="3">PEP-CTERM-sorting domain protein</fullName>
    </submittedName>
</protein>
<sequence>MRIKPFLLTLLAASVLSTNAAHANLIKNGNFEETTNGGNKQLAGGTSTTRTDRTTLAYWESGYGKDGRYNFVLNGDIANTDKSAIWLKDKYRTTGLSNGYSASPTGGNFFASDWMYFPGPLKQQVNGLTVGDTYTLTFDFALAQQVIERGPNNNNYWEVDFGGVKQQSELLSIVDSGFSGWKTATMTFTATSASEWLSFLVHGSGAGAPPFMLLDNVALNAEVPEPATLGMLLGGLGLIGFTARRRSRSGGQA</sequence>
<dbReference type="RefSeq" id="WP_071360111.1">
    <property type="nucleotide sequence ID" value="NZ_JRYB01000001.1"/>
</dbReference>
<feature type="domain" description="Ice-binding protein C-terminal" evidence="2">
    <location>
        <begin position="223"/>
        <end position="246"/>
    </location>
</feature>
<comment type="caution">
    <text evidence="3">The sequence shown here is derived from an EMBL/GenBank/DDBJ whole genome shotgun (WGS) entry which is preliminary data.</text>
</comment>
<name>A0A1S2NHD9_9BURK</name>
<dbReference type="Proteomes" id="UP000180246">
    <property type="component" value="Unassembled WGS sequence"/>
</dbReference>
<feature type="chain" id="PRO_5010237066" evidence="1">
    <location>
        <begin position="24"/>
        <end position="253"/>
    </location>
</feature>
<organism evidence="3 4">
    <name type="scientific">Massilia timonae</name>
    <dbReference type="NCBI Taxonomy" id="47229"/>
    <lineage>
        <taxon>Bacteria</taxon>
        <taxon>Pseudomonadati</taxon>
        <taxon>Pseudomonadota</taxon>
        <taxon>Betaproteobacteria</taxon>
        <taxon>Burkholderiales</taxon>
        <taxon>Oxalobacteraceae</taxon>
        <taxon>Telluria group</taxon>
        <taxon>Massilia</taxon>
    </lineage>
</organism>
<evidence type="ECO:0000256" key="1">
    <source>
        <dbReference type="SAM" id="SignalP"/>
    </source>
</evidence>
<feature type="signal peptide" evidence="1">
    <location>
        <begin position="1"/>
        <end position="23"/>
    </location>
</feature>
<gene>
    <name evidence="3" type="ORF">LO55_223</name>
</gene>
<evidence type="ECO:0000313" key="4">
    <source>
        <dbReference type="Proteomes" id="UP000180246"/>
    </source>
</evidence>